<dbReference type="Pfam" id="PF03527">
    <property type="entry name" value="RHS"/>
    <property type="match status" value="1"/>
</dbReference>
<dbReference type="InterPro" id="IPR050708">
    <property type="entry name" value="T6SS_VgrG/RHS"/>
</dbReference>
<dbReference type="InterPro" id="IPR022385">
    <property type="entry name" value="Rhs_assc_core"/>
</dbReference>
<name>A0A5C4UR63_9ACTN</name>
<dbReference type="EMBL" id="VDGT01000026">
    <property type="protein sequence ID" value="TNM25906.1"/>
    <property type="molecule type" value="Genomic_DNA"/>
</dbReference>
<comment type="caution">
    <text evidence="2">The sequence shown here is derived from an EMBL/GenBank/DDBJ whole genome shotgun (WGS) entry which is preliminary data.</text>
</comment>
<protein>
    <recommendedName>
        <fullName evidence="1">RHS protein conserved region domain-containing protein</fullName>
    </recommendedName>
</protein>
<reference evidence="2 3" key="1">
    <citation type="submission" date="2019-06" db="EMBL/GenBank/DDBJ databases">
        <title>Draft genome of Streptomyces sedi sp. JCM16909.</title>
        <authorList>
            <person name="Klykleung N."/>
            <person name="Tanasupawat S."/>
            <person name="Kudo T."/>
            <person name="Yuki M."/>
            <person name="Ohkuma M."/>
        </authorList>
    </citation>
    <scope>NUCLEOTIDE SEQUENCE [LARGE SCALE GENOMIC DNA]</scope>
    <source>
        <strain evidence="2 3">JCM 16909</strain>
    </source>
</reference>
<sequence>MVTDQVGTPAELVDENGDIAWRARATLWGVTAWPAESHAYTPLRFPGQYHDPERGLHYNRYRYYDPAVARFLSPDPLGLEPAPNPFTYPYNPHVFVDPLGLSPYGGFRGRMRAWFGGDRVRQEAVDQQMRAARTPTRLGDLEGIELPDIGTDPMKEGIMRSMGDEQLLEAINAPDGIGHVVTLGEGSVSQGKHRINEALSRMNNPRHPGITPDTEILVLGDRWGDAS</sequence>
<dbReference type="InterPro" id="IPR001826">
    <property type="entry name" value="RHS"/>
</dbReference>
<dbReference type="OrthoDB" id="4981820at2"/>
<dbReference type="Gene3D" id="2.180.10.10">
    <property type="entry name" value="RHS repeat-associated core"/>
    <property type="match status" value="1"/>
</dbReference>
<evidence type="ECO:0000313" key="3">
    <source>
        <dbReference type="Proteomes" id="UP000311713"/>
    </source>
</evidence>
<dbReference type="PANTHER" id="PTHR32305">
    <property type="match status" value="1"/>
</dbReference>
<organism evidence="2 3">
    <name type="scientific">Streptomyces sedi</name>
    <dbReference type="NCBI Taxonomy" id="555059"/>
    <lineage>
        <taxon>Bacteria</taxon>
        <taxon>Bacillati</taxon>
        <taxon>Actinomycetota</taxon>
        <taxon>Actinomycetes</taxon>
        <taxon>Kitasatosporales</taxon>
        <taxon>Streptomycetaceae</taxon>
        <taxon>Streptomyces</taxon>
    </lineage>
</organism>
<dbReference type="Proteomes" id="UP000311713">
    <property type="component" value="Unassembled WGS sequence"/>
</dbReference>
<dbReference type="PANTHER" id="PTHR32305:SF15">
    <property type="entry name" value="PROTEIN RHSA-RELATED"/>
    <property type="match status" value="1"/>
</dbReference>
<accession>A0A5C4UR63</accession>
<dbReference type="AlphaFoldDB" id="A0A5C4UR63"/>
<dbReference type="NCBIfam" id="TIGR03696">
    <property type="entry name" value="Rhs_assc_core"/>
    <property type="match status" value="1"/>
</dbReference>
<proteinExistence type="predicted"/>
<evidence type="ECO:0000259" key="1">
    <source>
        <dbReference type="Pfam" id="PF03527"/>
    </source>
</evidence>
<evidence type="ECO:0000313" key="2">
    <source>
        <dbReference type="EMBL" id="TNM25906.1"/>
    </source>
</evidence>
<gene>
    <name evidence="2" type="ORF">FH715_25410</name>
</gene>
<feature type="domain" description="RHS protein conserved region" evidence="1">
    <location>
        <begin position="2"/>
        <end position="30"/>
    </location>
</feature>
<dbReference type="PRINTS" id="PR00394">
    <property type="entry name" value="RHSPROTEIN"/>
</dbReference>
<keyword evidence="3" id="KW-1185">Reference proteome</keyword>